<accession>H5T8P7</accession>
<evidence type="ECO:0000313" key="1">
    <source>
        <dbReference type="EMBL" id="GAB54674.1"/>
    </source>
</evidence>
<keyword evidence="2" id="KW-1185">Reference proteome</keyword>
<dbReference type="Proteomes" id="UP000053586">
    <property type="component" value="Unassembled WGS sequence"/>
</dbReference>
<sequence length="38" mass="4486">MKNAQQAVRLILLQMIIVSIHNKGKRFFHEFCIRLSMA</sequence>
<name>H5T8P7_9ALTE</name>
<dbReference type="AlphaFoldDB" id="H5T8P7"/>
<evidence type="ECO:0000313" key="2">
    <source>
        <dbReference type="Proteomes" id="UP000053586"/>
    </source>
</evidence>
<gene>
    <name evidence="1" type="ORF">GPUN_0528</name>
</gene>
<comment type="caution">
    <text evidence="1">The sequence shown here is derived from an EMBL/GenBank/DDBJ whole genome shotgun (WGS) entry which is preliminary data.</text>
</comment>
<reference evidence="1 2" key="1">
    <citation type="journal article" date="2012" name="J. Bacteriol.">
        <title>Genome sequence of proteorhodopsin-containing sea ice bacterium Glaciecola punicea ACAM 611T.</title>
        <authorList>
            <person name="Qin Q.-L."/>
            <person name="Xie B.-B."/>
            <person name="Shu Y.-L."/>
            <person name="Rong J.-C."/>
            <person name="Zhao D.-L."/>
            <person name="Zhang X.-Y."/>
            <person name="Chen X.-L."/>
            <person name="Zhou B.-C."/>
            <person name="Zhanga Y.-Z."/>
        </authorList>
    </citation>
    <scope>NUCLEOTIDE SEQUENCE [LARGE SCALE GENOMIC DNA]</scope>
    <source>
        <strain evidence="1 2">ACAM 611</strain>
    </source>
</reference>
<proteinExistence type="predicted"/>
<protein>
    <submittedName>
        <fullName evidence="1">Uncharacterized protein</fullName>
    </submittedName>
</protein>
<dbReference type="EMBL" id="BAET01000007">
    <property type="protein sequence ID" value="GAB54674.1"/>
    <property type="molecule type" value="Genomic_DNA"/>
</dbReference>
<reference evidence="1 2" key="2">
    <citation type="journal article" date="2017" name="Antonie Van Leeuwenhoek">
        <title>Rhizobium rhizosphaerae sp. nov., a novel species isolated from rice rhizosphere.</title>
        <authorList>
            <person name="Zhao J.J."/>
            <person name="Zhang J."/>
            <person name="Zhang R.J."/>
            <person name="Zhang C.W."/>
            <person name="Yin H.Q."/>
            <person name="Zhang X.X."/>
        </authorList>
    </citation>
    <scope>NUCLEOTIDE SEQUENCE [LARGE SCALE GENOMIC DNA]</scope>
    <source>
        <strain evidence="1 2">ACAM 611</strain>
    </source>
</reference>
<organism evidence="1 2">
    <name type="scientific">Glaciecola punicea ACAM 611</name>
    <dbReference type="NCBI Taxonomy" id="1121923"/>
    <lineage>
        <taxon>Bacteria</taxon>
        <taxon>Pseudomonadati</taxon>
        <taxon>Pseudomonadota</taxon>
        <taxon>Gammaproteobacteria</taxon>
        <taxon>Alteromonadales</taxon>
        <taxon>Alteromonadaceae</taxon>
        <taxon>Glaciecola</taxon>
    </lineage>
</organism>